<dbReference type="AlphaFoldDB" id="A0A7W9SPX9"/>
<accession>A0A7W9SPX9</accession>
<proteinExistence type="predicted"/>
<dbReference type="InterPro" id="IPR037051">
    <property type="entry name" value="4-carb_acid_sugar_kinase_N_sf"/>
</dbReference>
<comment type="caution">
    <text evidence="1">The sequence shown here is derived from an EMBL/GenBank/DDBJ whole genome shotgun (WGS) entry which is preliminary data.</text>
</comment>
<protein>
    <submittedName>
        <fullName evidence="1">Uncharacterized protein YgbK (DUF1537 family)</fullName>
    </submittedName>
</protein>
<dbReference type="EMBL" id="JACHGW010000002">
    <property type="protein sequence ID" value="MBB6049873.1"/>
    <property type="molecule type" value="Genomic_DNA"/>
</dbReference>
<dbReference type="Gene3D" id="3.40.50.10840">
    <property type="entry name" value="Putative sugar-binding, N-terminal domain"/>
    <property type="match status" value="1"/>
</dbReference>
<evidence type="ECO:0000313" key="1">
    <source>
        <dbReference type="EMBL" id="MBB6049873.1"/>
    </source>
</evidence>
<organism evidence="1 2">
    <name type="scientific">Armatimonas rosea</name>
    <dbReference type="NCBI Taxonomy" id="685828"/>
    <lineage>
        <taxon>Bacteria</taxon>
        <taxon>Bacillati</taxon>
        <taxon>Armatimonadota</taxon>
        <taxon>Armatimonadia</taxon>
        <taxon>Armatimonadales</taxon>
        <taxon>Armatimonadaceae</taxon>
        <taxon>Armatimonas</taxon>
    </lineage>
</organism>
<keyword evidence="2" id="KW-1185">Reference proteome</keyword>
<dbReference type="Proteomes" id="UP000520814">
    <property type="component" value="Unassembled WGS sequence"/>
</dbReference>
<sequence>MSLRLAFYTSELSELLTTLELLARAGVRAQLCLSPPTSLPADLEALGLWADSPAALPPLRPSLIHALASPRTLGAILEHATEQLGSPRAVPILFGAPALGHFVAFRGLHHQLYREALWAIARQEPDLAVALHEQTPRFSLYDLSCLYLETGMDAVRARLRTIQADPEPSVVFMDSLTERHTALLGTLLWEQKPPLVAGSVAVEHTLLAGWRAAKLLPEHVTTPHSEPARQLLVVSGVDLRELDPQLTWARTQGFFCHTFREAARAVKVLQGALSVGHSGILYAGSPAPIPEELAHALRGILEQQSTARLVVYGQELLRAIATELAVEGLEWVAALEPGAPLCRLIGGPFAGKEVVVSATPPADPAFLGRLRQSPRA</sequence>
<reference evidence="1 2" key="1">
    <citation type="submission" date="2020-08" db="EMBL/GenBank/DDBJ databases">
        <title>Genomic Encyclopedia of Type Strains, Phase IV (KMG-IV): sequencing the most valuable type-strain genomes for metagenomic binning, comparative biology and taxonomic classification.</title>
        <authorList>
            <person name="Goeker M."/>
        </authorList>
    </citation>
    <scope>NUCLEOTIDE SEQUENCE [LARGE SCALE GENOMIC DNA]</scope>
    <source>
        <strain evidence="1 2">DSM 23562</strain>
    </source>
</reference>
<dbReference type="RefSeq" id="WP_184193764.1">
    <property type="nucleotide sequence ID" value="NZ_JACHGW010000002.1"/>
</dbReference>
<dbReference type="InterPro" id="IPR042213">
    <property type="entry name" value="NBD_C_sf"/>
</dbReference>
<dbReference type="SUPFAM" id="SSF142764">
    <property type="entry name" value="YgbK-like"/>
    <property type="match status" value="1"/>
</dbReference>
<dbReference type="Gene3D" id="3.40.980.20">
    <property type="entry name" value="Four-carbon acid sugar kinase, nucleotide binding domain"/>
    <property type="match status" value="1"/>
</dbReference>
<evidence type="ECO:0000313" key="2">
    <source>
        <dbReference type="Proteomes" id="UP000520814"/>
    </source>
</evidence>
<name>A0A7W9SPX9_ARMRO</name>
<gene>
    <name evidence="1" type="ORF">HNQ39_001664</name>
</gene>